<feature type="domain" description="Glucose-6-phosphate dehydrogenase NAD-binding" evidence="9">
    <location>
        <begin position="44"/>
        <end position="218"/>
    </location>
</feature>
<feature type="active site" description="Proton acceptor" evidence="7">
    <location>
        <position position="271"/>
    </location>
</feature>
<evidence type="ECO:0000256" key="8">
    <source>
        <dbReference type="SAM" id="SignalP"/>
    </source>
</evidence>
<keyword evidence="6 7" id="KW-0119">Carbohydrate metabolism</keyword>
<evidence type="ECO:0000313" key="11">
    <source>
        <dbReference type="EMBL" id="GAA1799284.1"/>
    </source>
</evidence>
<dbReference type="InterPro" id="IPR022675">
    <property type="entry name" value="G6P_DH_C"/>
</dbReference>
<dbReference type="PANTHER" id="PTHR23429">
    <property type="entry name" value="GLUCOSE-6-PHOSPHATE 1-DEHYDROGENASE G6PD"/>
    <property type="match status" value="1"/>
</dbReference>
<feature type="binding site" evidence="7">
    <location>
        <position position="357"/>
    </location>
    <ligand>
        <name>substrate</name>
    </ligand>
</feature>
<sequence>MSAAAASAAAASAAPTAAASIASFLPAAGADDPKVEIPDPHVVVLFGASGDLSARKLLPGFYHLERAGLLPAAYRIVGTATDELDDESFAEHARQAVEEFGRTEVDAHVWDRFAARLSYVPTTAGPAALGAAVSKAREELGECRLLHYLAVPPAAFGSIIATLVELGLNGDDARVILEKPFGHDYDSAVALNRTLEQAFDDAQIFRIDHFLGKEAVQNILALRFANGLYEPLWNRTNIEFVQIDVPETLSIGDRAGFYEGTGAYRDMVVTHLLQLLSYIAMEPPVELSAKALRDEKTKVMQSMRMIDPAKVVRGQYEGYLDEDGVAPDSGTETFIAMEVQIDNWRWAGVPIHLRTGKCMAESRRTVVLDFHEPPMRMFPDEAQHQGANQLVFDLSEPGSITADFQAKVPGPTMRLGPARMIFRYEQSFETDNQLMAYERLIHDAMLGDATLFTGAEGIERLWAISADVLADPGPLHPYPKGSWGPEAAQHLVAPFSWRLPEADSTR</sequence>
<dbReference type="SUPFAM" id="SSF55347">
    <property type="entry name" value="Glyceraldehyde-3-phosphate dehydrogenase-like, C-terminal domain"/>
    <property type="match status" value="1"/>
</dbReference>
<evidence type="ECO:0000256" key="5">
    <source>
        <dbReference type="ARBA" id="ARBA00023002"/>
    </source>
</evidence>
<dbReference type="PRINTS" id="PR00079">
    <property type="entry name" value="G6PDHDRGNASE"/>
</dbReference>
<dbReference type="EMBL" id="BAAANJ010000001">
    <property type="protein sequence ID" value="GAA1799284.1"/>
    <property type="molecule type" value="Genomic_DNA"/>
</dbReference>
<dbReference type="Gene3D" id="3.40.50.720">
    <property type="entry name" value="NAD(P)-binding Rossmann-like Domain"/>
    <property type="match status" value="1"/>
</dbReference>
<feature type="signal peptide" evidence="8">
    <location>
        <begin position="1"/>
        <end position="19"/>
    </location>
</feature>
<protein>
    <recommendedName>
        <fullName evidence="7">Glucose-6-phosphate 1-dehydrogenase</fullName>
        <shortName evidence="7">G6PD</shortName>
        <ecNumber evidence="7">1.1.1.49</ecNumber>
    </recommendedName>
</protein>
<keyword evidence="4 7" id="KW-0521">NADP</keyword>
<dbReference type="InterPro" id="IPR001282">
    <property type="entry name" value="G6P_DH"/>
</dbReference>
<comment type="caution">
    <text evidence="11">The sequence shown here is derived from an EMBL/GenBank/DDBJ whole genome shotgun (WGS) entry which is preliminary data.</text>
</comment>
<evidence type="ECO:0000256" key="2">
    <source>
        <dbReference type="ARBA" id="ARBA00009975"/>
    </source>
</evidence>
<feature type="chain" id="PRO_5045672334" description="Glucose-6-phosphate 1-dehydrogenase" evidence="8">
    <location>
        <begin position="20"/>
        <end position="506"/>
    </location>
</feature>
<feature type="binding site" evidence="7">
    <location>
        <position position="179"/>
    </location>
    <ligand>
        <name>NADP(+)</name>
        <dbReference type="ChEBI" id="CHEBI:58349"/>
    </ligand>
</feature>
<comment type="function">
    <text evidence="7">Catalyzes the oxidation of glucose 6-phosphate to 6-phosphogluconolactone.</text>
</comment>
<feature type="binding site" evidence="7">
    <location>
        <position position="209"/>
    </location>
    <ligand>
        <name>substrate</name>
    </ligand>
</feature>
<dbReference type="Proteomes" id="UP001500002">
    <property type="component" value="Unassembled WGS sequence"/>
</dbReference>
<feature type="binding site" evidence="7">
    <location>
        <position position="266"/>
    </location>
    <ligand>
        <name>substrate</name>
    </ligand>
</feature>
<dbReference type="PANTHER" id="PTHR23429:SF0">
    <property type="entry name" value="GLUCOSE-6-PHOSPHATE 1-DEHYDROGENASE"/>
    <property type="match status" value="1"/>
</dbReference>
<dbReference type="RefSeq" id="WP_344292848.1">
    <property type="nucleotide sequence ID" value="NZ_BAAANJ010000001.1"/>
</dbReference>
<dbReference type="InterPro" id="IPR019796">
    <property type="entry name" value="G6P_DH_AS"/>
</dbReference>
<evidence type="ECO:0000256" key="7">
    <source>
        <dbReference type="HAMAP-Rule" id="MF_00966"/>
    </source>
</evidence>
<evidence type="ECO:0000256" key="4">
    <source>
        <dbReference type="ARBA" id="ARBA00022857"/>
    </source>
</evidence>
<evidence type="ECO:0000256" key="6">
    <source>
        <dbReference type="ARBA" id="ARBA00023277"/>
    </source>
</evidence>
<dbReference type="InterPro" id="IPR036291">
    <property type="entry name" value="NAD(P)-bd_dom_sf"/>
</dbReference>
<keyword evidence="8" id="KW-0732">Signal</keyword>
<keyword evidence="12" id="KW-1185">Reference proteome</keyword>
<dbReference type="PIRSF" id="PIRSF000110">
    <property type="entry name" value="G6PD"/>
    <property type="match status" value="1"/>
</dbReference>
<dbReference type="EC" id="1.1.1.49" evidence="7"/>
<organism evidence="11 12">
    <name type="scientific">Agromyces neolithicus</name>
    <dbReference type="NCBI Taxonomy" id="269420"/>
    <lineage>
        <taxon>Bacteria</taxon>
        <taxon>Bacillati</taxon>
        <taxon>Actinomycetota</taxon>
        <taxon>Actinomycetes</taxon>
        <taxon>Micrococcales</taxon>
        <taxon>Microbacteriaceae</taxon>
        <taxon>Agromyces</taxon>
    </lineage>
</organism>
<proteinExistence type="inferred from homology"/>
<comment type="pathway">
    <text evidence="1 7">Carbohydrate degradation; pentose phosphate pathway; D-ribulose 5-phosphate from D-glucose 6-phosphate (oxidative stage): step 1/3.</text>
</comment>
<name>A0ABP4XZM1_9MICO</name>
<dbReference type="InterPro" id="IPR022674">
    <property type="entry name" value="G6P_DH_NAD-bd"/>
</dbReference>
<dbReference type="Gene3D" id="3.30.360.10">
    <property type="entry name" value="Dihydrodipicolinate Reductase, domain 2"/>
    <property type="match status" value="1"/>
</dbReference>
<evidence type="ECO:0000313" key="12">
    <source>
        <dbReference type="Proteomes" id="UP001500002"/>
    </source>
</evidence>
<dbReference type="NCBIfam" id="TIGR00871">
    <property type="entry name" value="zwf"/>
    <property type="match status" value="1"/>
</dbReference>
<keyword evidence="3 7" id="KW-0313">Glucose metabolism</keyword>
<dbReference type="SUPFAM" id="SSF51735">
    <property type="entry name" value="NAD(P)-binding Rossmann-fold domains"/>
    <property type="match status" value="1"/>
</dbReference>
<feature type="binding site" evidence="7">
    <location>
        <position position="213"/>
    </location>
    <ligand>
        <name>substrate</name>
    </ligand>
</feature>
<comment type="catalytic activity">
    <reaction evidence="7">
        <text>D-glucose 6-phosphate + NADP(+) = 6-phospho-D-glucono-1,5-lactone + NADPH + H(+)</text>
        <dbReference type="Rhea" id="RHEA:15841"/>
        <dbReference type="ChEBI" id="CHEBI:15378"/>
        <dbReference type="ChEBI" id="CHEBI:57783"/>
        <dbReference type="ChEBI" id="CHEBI:57955"/>
        <dbReference type="ChEBI" id="CHEBI:58349"/>
        <dbReference type="ChEBI" id="CHEBI:61548"/>
        <dbReference type="EC" id="1.1.1.49"/>
    </reaction>
</comment>
<dbReference type="HAMAP" id="MF_00966">
    <property type="entry name" value="G6PD"/>
    <property type="match status" value="1"/>
</dbReference>
<evidence type="ECO:0000259" key="10">
    <source>
        <dbReference type="Pfam" id="PF02781"/>
    </source>
</evidence>
<comment type="caution">
    <text evidence="7">Lacks conserved residue(s) required for the propagation of feature annotation.</text>
</comment>
<evidence type="ECO:0000256" key="3">
    <source>
        <dbReference type="ARBA" id="ARBA00022526"/>
    </source>
</evidence>
<dbReference type="Pfam" id="PF00479">
    <property type="entry name" value="G6PD_N"/>
    <property type="match status" value="1"/>
</dbReference>
<dbReference type="Pfam" id="PF02781">
    <property type="entry name" value="G6PD_C"/>
    <property type="match status" value="1"/>
</dbReference>
<accession>A0ABP4XZM1</accession>
<reference evidence="12" key="1">
    <citation type="journal article" date="2019" name="Int. J. Syst. Evol. Microbiol.">
        <title>The Global Catalogue of Microorganisms (GCM) 10K type strain sequencing project: providing services to taxonomists for standard genome sequencing and annotation.</title>
        <authorList>
            <consortium name="The Broad Institute Genomics Platform"/>
            <consortium name="The Broad Institute Genome Sequencing Center for Infectious Disease"/>
            <person name="Wu L."/>
            <person name="Ma J."/>
        </authorList>
    </citation>
    <scope>NUCLEOTIDE SEQUENCE [LARGE SCALE GENOMIC DNA]</scope>
    <source>
        <strain evidence="12">JCM 14322</strain>
    </source>
</reference>
<gene>
    <name evidence="11" type="primary">zwf_1</name>
    <name evidence="7" type="synonym">zwf</name>
    <name evidence="11" type="ORF">GCM10009749_03850</name>
</gene>
<evidence type="ECO:0000259" key="9">
    <source>
        <dbReference type="Pfam" id="PF00479"/>
    </source>
</evidence>
<feature type="binding site" evidence="7">
    <location>
        <position position="247"/>
    </location>
    <ligand>
        <name>substrate</name>
    </ligand>
</feature>
<comment type="similarity">
    <text evidence="2 7">Belongs to the glucose-6-phosphate dehydrogenase family.</text>
</comment>
<keyword evidence="5 7" id="KW-0560">Oxidoreductase</keyword>
<dbReference type="PROSITE" id="PS00069">
    <property type="entry name" value="G6P_DEHYDROGENASE"/>
    <property type="match status" value="1"/>
</dbReference>
<evidence type="ECO:0000256" key="1">
    <source>
        <dbReference type="ARBA" id="ARBA00004937"/>
    </source>
</evidence>
<feature type="domain" description="Glucose-6-phosphate dehydrogenase C-terminal" evidence="10">
    <location>
        <begin position="220"/>
        <end position="493"/>
    </location>
</feature>